<dbReference type="Pfam" id="PF07690">
    <property type="entry name" value="MFS_1"/>
    <property type="match status" value="1"/>
</dbReference>
<feature type="transmembrane region" description="Helical" evidence="6">
    <location>
        <begin position="253"/>
        <end position="272"/>
    </location>
</feature>
<keyword evidence="5 6" id="KW-0472">Membrane</keyword>
<name>A0A4U9VNF7_9SPHI</name>
<feature type="transmembrane region" description="Helical" evidence="6">
    <location>
        <begin position="279"/>
        <end position="301"/>
    </location>
</feature>
<feature type="transmembrane region" description="Helical" evidence="6">
    <location>
        <begin position="87"/>
        <end position="105"/>
    </location>
</feature>
<dbReference type="EMBL" id="LR590484">
    <property type="protein sequence ID" value="VTR47747.1"/>
    <property type="molecule type" value="Genomic_DNA"/>
</dbReference>
<dbReference type="GO" id="GO:0022857">
    <property type="term" value="F:transmembrane transporter activity"/>
    <property type="evidence" value="ECO:0007669"/>
    <property type="project" value="InterPro"/>
</dbReference>
<feature type="transmembrane region" description="Helical" evidence="6">
    <location>
        <begin position="307"/>
        <end position="332"/>
    </location>
</feature>
<dbReference type="InterPro" id="IPR036259">
    <property type="entry name" value="MFS_trans_sf"/>
</dbReference>
<evidence type="ECO:0000256" key="6">
    <source>
        <dbReference type="SAM" id="Phobius"/>
    </source>
</evidence>
<dbReference type="PANTHER" id="PTHR43124">
    <property type="entry name" value="PURINE EFFLUX PUMP PBUE"/>
    <property type="match status" value="1"/>
</dbReference>
<dbReference type="InterPro" id="IPR020846">
    <property type="entry name" value="MFS_dom"/>
</dbReference>
<evidence type="ECO:0000313" key="8">
    <source>
        <dbReference type="EMBL" id="VTR47747.1"/>
    </source>
</evidence>
<dbReference type="PANTHER" id="PTHR43124:SF6">
    <property type="entry name" value="TRANSPORTER ARAJ-RELATED"/>
    <property type="match status" value="1"/>
</dbReference>
<feature type="transmembrane region" description="Helical" evidence="6">
    <location>
        <begin position="172"/>
        <end position="194"/>
    </location>
</feature>
<evidence type="ECO:0000313" key="9">
    <source>
        <dbReference type="Proteomes" id="UP000308196"/>
    </source>
</evidence>
<accession>A0A4U9VNF7</accession>
<sequence>MFSCRNFVSKYFEEMKIQKSLLSLALGGLGIGVTEFTMMGMLTDVANDLDVSIPQAGYLITAYALGVVIGAPLLVLGMNRYSPTKTLIVLMVLFTIFNGLSIIAPDYHFLLLSRFISGLPHGAFFGVGSVVASRLAAKGKEAQAVSIMFSGLTVANLLGVPLGTYIGHHFSWRYTFLLIALIGLLTIIALKLWLPKTIGKQKRTNPWEDLAIFRDSNVWFMILIFSVAPAALFAWISYIAPLMSEVSGIAEQHLPYIMVLAGLGMFVGNLIGGKLTDSFSAPVVVIVVLIIQMLSMLTTYYTASIAWASLVMTFWTGMTTFALVPSLTVLLLNSVKSDSEMLVASLGPACFNIANALGAFLGGVPIEQGYGYASPLLVGTAMTAGGIIISLFYVRRTKSENYAAALCQADKH</sequence>
<evidence type="ECO:0000259" key="7">
    <source>
        <dbReference type="PROSITE" id="PS50850"/>
    </source>
</evidence>
<reference evidence="8 9" key="1">
    <citation type="submission" date="2019-05" db="EMBL/GenBank/DDBJ databases">
        <authorList>
            <consortium name="Pathogen Informatics"/>
        </authorList>
    </citation>
    <scope>NUCLEOTIDE SEQUENCE [LARGE SCALE GENOMIC DNA]</scope>
    <source>
        <strain evidence="8 9">NCTC11429</strain>
    </source>
</reference>
<feature type="transmembrane region" description="Helical" evidence="6">
    <location>
        <begin position="111"/>
        <end position="132"/>
    </location>
</feature>
<evidence type="ECO:0000256" key="1">
    <source>
        <dbReference type="ARBA" id="ARBA00004651"/>
    </source>
</evidence>
<feature type="transmembrane region" description="Helical" evidence="6">
    <location>
        <begin position="55"/>
        <end position="75"/>
    </location>
</feature>
<protein>
    <submittedName>
        <fullName evidence="8">MFS transport protein AraJ</fullName>
    </submittedName>
</protein>
<evidence type="ECO:0000256" key="3">
    <source>
        <dbReference type="ARBA" id="ARBA00022692"/>
    </source>
</evidence>
<dbReference type="PROSITE" id="PS50850">
    <property type="entry name" value="MFS"/>
    <property type="match status" value="1"/>
</dbReference>
<dbReference type="GO" id="GO:0005886">
    <property type="term" value="C:plasma membrane"/>
    <property type="evidence" value="ECO:0007669"/>
    <property type="project" value="UniProtKB-SubCell"/>
</dbReference>
<dbReference type="Proteomes" id="UP000308196">
    <property type="component" value="Chromosome"/>
</dbReference>
<feature type="transmembrane region" description="Helical" evidence="6">
    <location>
        <begin position="21"/>
        <end position="43"/>
    </location>
</feature>
<feature type="transmembrane region" description="Helical" evidence="6">
    <location>
        <begin position="218"/>
        <end position="241"/>
    </location>
</feature>
<evidence type="ECO:0000256" key="5">
    <source>
        <dbReference type="ARBA" id="ARBA00023136"/>
    </source>
</evidence>
<gene>
    <name evidence="8" type="primary">araJ_2</name>
    <name evidence="8" type="ORF">NCTC11429_03572</name>
</gene>
<dbReference type="SUPFAM" id="SSF103473">
    <property type="entry name" value="MFS general substrate transporter"/>
    <property type="match status" value="1"/>
</dbReference>
<keyword evidence="4 6" id="KW-1133">Transmembrane helix</keyword>
<feature type="transmembrane region" description="Helical" evidence="6">
    <location>
        <begin position="344"/>
        <end position="366"/>
    </location>
</feature>
<feature type="transmembrane region" description="Helical" evidence="6">
    <location>
        <begin position="144"/>
        <end position="166"/>
    </location>
</feature>
<keyword evidence="3 6" id="KW-0812">Transmembrane</keyword>
<keyword evidence="2" id="KW-1003">Cell membrane</keyword>
<organism evidence="8 9">
    <name type="scientific">Sphingobacterium thalpophilum</name>
    <dbReference type="NCBI Taxonomy" id="259"/>
    <lineage>
        <taxon>Bacteria</taxon>
        <taxon>Pseudomonadati</taxon>
        <taxon>Bacteroidota</taxon>
        <taxon>Sphingobacteriia</taxon>
        <taxon>Sphingobacteriales</taxon>
        <taxon>Sphingobacteriaceae</taxon>
        <taxon>Sphingobacterium</taxon>
    </lineage>
</organism>
<dbReference type="KEGG" id="stha:NCTC11429_03572"/>
<feature type="transmembrane region" description="Helical" evidence="6">
    <location>
        <begin position="372"/>
        <end position="394"/>
    </location>
</feature>
<dbReference type="Gene3D" id="1.20.1250.20">
    <property type="entry name" value="MFS general substrate transporter like domains"/>
    <property type="match status" value="2"/>
</dbReference>
<evidence type="ECO:0000256" key="4">
    <source>
        <dbReference type="ARBA" id="ARBA00022989"/>
    </source>
</evidence>
<feature type="domain" description="Major facilitator superfamily (MFS) profile" evidence="7">
    <location>
        <begin position="20"/>
        <end position="398"/>
    </location>
</feature>
<dbReference type="InterPro" id="IPR011701">
    <property type="entry name" value="MFS"/>
</dbReference>
<comment type="subcellular location">
    <subcellularLocation>
        <location evidence="1">Cell membrane</location>
        <topology evidence="1">Multi-pass membrane protein</topology>
    </subcellularLocation>
</comment>
<evidence type="ECO:0000256" key="2">
    <source>
        <dbReference type="ARBA" id="ARBA00022475"/>
    </source>
</evidence>
<dbReference type="CDD" id="cd17324">
    <property type="entry name" value="MFS_NepI_like"/>
    <property type="match status" value="1"/>
</dbReference>
<dbReference type="InterPro" id="IPR050189">
    <property type="entry name" value="MFS_Efflux_Transporters"/>
</dbReference>
<dbReference type="AlphaFoldDB" id="A0A4U9VNF7"/>
<proteinExistence type="predicted"/>